<feature type="binding site" evidence="6">
    <location>
        <begin position="213"/>
        <end position="216"/>
    </location>
    <ligand>
        <name>substrate</name>
    </ligand>
</feature>
<sequence>MHSTPQPLTSGPVAIGLHGGCGVMAEHEMSAAQWQEAREHLRLALVAGWNVLQQQGSALDAVQAAVLGMEDSVYFNAGYGAALNADGKHELDAAIMDGATLAAGAVCGAAHIRNPILAARHLLDAGEAVLMTAAGADAYAQTHGLDCVANSYFTTAQRVEALQAMREHQRAGTFKAARESEKHGTVGAVALDSSGHLAAATSTGGYTNKPVGRVGDSPLIGAGTYACDGVCAVSGTGQGEYFIRHVFAHDIATRISLGGLGLEQASGHLIMGEFREQGVGAGAITLDARGNVSAPYNTLGMFRAWVSVDGHAVVASHDQEFVVALT</sequence>
<keyword evidence="3" id="KW-0068">Autocatalytic cleavage</keyword>
<dbReference type="OrthoDB" id="9780217at2"/>
<dbReference type="CDD" id="cd04701">
    <property type="entry name" value="Asparaginase_2"/>
    <property type="match status" value="1"/>
</dbReference>
<evidence type="ECO:0000256" key="6">
    <source>
        <dbReference type="PIRSR" id="PIRSR600246-2"/>
    </source>
</evidence>
<evidence type="ECO:0000256" key="4">
    <source>
        <dbReference type="ARBA" id="ARBA00069124"/>
    </source>
</evidence>
<accession>A0A1T2Z6Y2</accession>
<dbReference type="PANTHER" id="PTHR10188:SF6">
    <property type="entry name" value="N(4)-(BETA-N-ACETYLGLUCOSAMINYL)-L-ASPARAGINASE"/>
    <property type="match status" value="1"/>
</dbReference>
<dbReference type="Pfam" id="PF01112">
    <property type="entry name" value="Asparaginase_2"/>
    <property type="match status" value="1"/>
</dbReference>
<name>A0A1T2Z6Y2_PSEFL</name>
<evidence type="ECO:0000256" key="7">
    <source>
        <dbReference type="PIRSR" id="PIRSR600246-3"/>
    </source>
</evidence>
<protein>
    <recommendedName>
        <fullName evidence="4">Isoaspartyl peptidase</fullName>
    </recommendedName>
</protein>
<dbReference type="GO" id="GO:0008233">
    <property type="term" value="F:peptidase activity"/>
    <property type="evidence" value="ECO:0007669"/>
    <property type="project" value="UniProtKB-KW"/>
</dbReference>
<feature type="active site" description="Nucleophile" evidence="5">
    <location>
        <position position="185"/>
    </location>
</feature>
<comment type="caution">
    <text evidence="8">The sequence shown here is derived from an EMBL/GenBank/DDBJ whole genome shotgun (WGS) entry which is preliminary data.</text>
</comment>
<evidence type="ECO:0000256" key="5">
    <source>
        <dbReference type="PIRSR" id="PIRSR600246-1"/>
    </source>
</evidence>
<evidence type="ECO:0000256" key="1">
    <source>
        <dbReference type="ARBA" id="ARBA00022670"/>
    </source>
</evidence>
<dbReference type="GO" id="GO:0016811">
    <property type="term" value="F:hydrolase activity, acting on carbon-nitrogen (but not peptide) bonds, in linear amides"/>
    <property type="evidence" value="ECO:0007669"/>
    <property type="project" value="UniProtKB-ARBA"/>
</dbReference>
<proteinExistence type="predicted"/>
<dbReference type="AlphaFoldDB" id="A0A1T2Z6Y2"/>
<evidence type="ECO:0000256" key="2">
    <source>
        <dbReference type="ARBA" id="ARBA00022801"/>
    </source>
</evidence>
<dbReference type="PANTHER" id="PTHR10188">
    <property type="entry name" value="L-ASPARAGINASE"/>
    <property type="match status" value="1"/>
</dbReference>
<dbReference type="FunFam" id="3.60.20.30:FF:000001">
    <property type="entry name" value="Isoaspartyl peptidase/L-asparaginase"/>
    <property type="match status" value="1"/>
</dbReference>
<feature type="site" description="Cleavage; by autolysis" evidence="7">
    <location>
        <begin position="184"/>
        <end position="185"/>
    </location>
</feature>
<dbReference type="GO" id="GO:0006508">
    <property type="term" value="P:proteolysis"/>
    <property type="evidence" value="ECO:0007669"/>
    <property type="project" value="UniProtKB-KW"/>
</dbReference>
<keyword evidence="1" id="KW-0645">Protease</keyword>
<dbReference type="InterPro" id="IPR000246">
    <property type="entry name" value="Peptidase_T2"/>
</dbReference>
<dbReference type="RefSeq" id="WP_078738599.1">
    <property type="nucleotide sequence ID" value="NZ_MSDF01000007.1"/>
</dbReference>
<dbReference type="Proteomes" id="UP000190965">
    <property type="component" value="Unassembled WGS sequence"/>
</dbReference>
<evidence type="ECO:0000313" key="9">
    <source>
        <dbReference type="Proteomes" id="UP000190965"/>
    </source>
</evidence>
<dbReference type="SUPFAM" id="SSF56235">
    <property type="entry name" value="N-terminal nucleophile aminohydrolases (Ntn hydrolases)"/>
    <property type="match status" value="1"/>
</dbReference>
<evidence type="ECO:0000313" key="8">
    <source>
        <dbReference type="EMBL" id="OPA99807.1"/>
    </source>
</evidence>
<feature type="binding site" evidence="6">
    <location>
        <begin position="236"/>
        <end position="239"/>
    </location>
    <ligand>
        <name>substrate</name>
    </ligand>
</feature>
<evidence type="ECO:0000256" key="3">
    <source>
        <dbReference type="ARBA" id="ARBA00022813"/>
    </source>
</evidence>
<reference evidence="8 9" key="1">
    <citation type="submission" date="2016-12" db="EMBL/GenBank/DDBJ databases">
        <title>Draft genome sequences of seven strains of Pseudomonas fluorescens that produce 4-formylaminooxyvinylglycine.</title>
        <authorList>
            <person name="Okrent R.A."/>
            <person name="Manning V.A."/>
            <person name="Trippe K.M."/>
        </authorList>
    </citation>
    <scope>NUCLEOTIDE SEQUENCE [LARGE SCALE GENOMIC DNA]</scope>
    <source>
        <strain evidence="8 9">P5A</strain>
    </source>
</reference>
<organism evidence="8 9">
    <name type="scientific">Pseudomonas fluorescens</name>
    <dbReference type="NCBI Taxonomy" id="294"/>
    <lineage>
        <taxon>Bacteria</taxon>
        <taxon>Pseudomonadati</taxon>
        <taxon>Pseudomonadota</taxon>
        <taxon>Gammaproteobacteria</taxon>
        <taxon>Pseudomonadales</taxon>
        <taxon>Pseudomonadaceae</taxon>
        <taxon>Pseudomonas</taxon>
    </lineage>
</organism>
<dbReference type="InterPro" id="IPR029055">
    <property type="entry name" value="Ntn_hydrolases_N"/>
</dbReference>
<dbReference type="Gene3D" id="3.60.20.30">
    <property type="entry name" value="(Glycosyl)asparaginase"/>
    <property type="match status" value="1"/>
</dbReference>
<dbReference type="EMBL" id="MSDF01000007">
    <property type="protein sequence ID" value="OPA99807.1"/>
    <property type="molecule type" value="Genomic_DNA"/>
</dbReference>
<keyword evidence="2" id="KW-0378">Hydrolase</keyword>
<gene>
    <name evidence="8" type="ORF">BFW87_03575</name>
</gene>